<gene>
    <name evidence="1" type="ORF">PITCH_A2030159</name>
</gene>
<dbReference type="AlphaFoldDB" id="A0A445MX28"/>
<proteinExistence type="predicted"/>
<protein>
    <submittedName>
        <fullName evidence="1">Uncharacterized protein</fullName>
    </submittedName>
</protein>
<accession>A0A445MX28</accession>
<organism evidence="1">
    <name type="scientific">uncultured Desulfobacterium sp</name>
    <dbReference type="NCBI Taxonomy" id="201089"/>
    <lineage>
        <taxon>Bacteria</taxon>
        <taxon>Pseudomonadati</taxon>
        <taxon>Thermodesulfobacteriota</taxon>
        <taxon>Desulfobacteria</taxon>
        <taxon>Desulfobacterales</taxon>
        <taxon>Desulfobacteriaceae</taxon>
        <taxon>Desulfobacterium</taxon>
        <taxon>environmental samples</taxon>
    </lineage>
</organism>
<dbReference type="EMBL" id="OJIN01000117">
    <property type="protein sequence ID" value="SPD74015.1"/>
    <property type="molecule type" value="Genomic_DNA"/>
</dbReference>
<sequence length="73" mass="8391">MRLLPIAAILMEKITPKHRHITPYIQTFFARSFPIELILDQEPGVMVKALMDPPIQKKTMDRAIIPNPNQIAQ</sequence>
<evidence type="ECO:0000313" key="1">
    <source>
        <dbReference type="EMBL" id="SPD74015.1"/>
    </source>
</evidence>
<name>A0A445MX28_9BACT</name>
<reference evidence="1" key="1">
    <citation type="submission" date="2018-01" db="EMBL/GenBank/DDBJ databases">
        <authorList>
            <person name="Regsiter A."/>
            <person name="William W."/>
        </authorList>
    </citation>
    <scope>NUCLEOTIDE SEQUENCE</scope>
    <source>
        <strain evidence="1">TRIP AH-1</strain>
    </source>
</reference>